<evidence type="ECO:0000313" key="1">
    <source>
        <dbReference type="EMBL" id="KAK2193412.1"/>
    </source>
</evidence>
<proteinExistence type="predicted"/>
<dbReference type="EMBL" id="JAODUO010000013">
    <property type="protein sequence ID" value="KAK2193412.1"/>
    <property type="molecule type" value="Genomic_DNA"/>
</dbReference>
<dbReference type="AlphaFoldDB" id="A0AAD9PF71"/>
<accession>A0AAD9PF71</accession>
<gene>
    <name evidence="1" type="ORF">NP493_13g06030</name>
</gene>
<sequence>MKLFELSEKLPSDRFNFPFLLAPFPAWCGFWRGGTSQSASTICAIRVEGRAIICAMLGYPFSEGGGSVVPGYFRVSFAAERQLYPVSAVRCFFCRNVATTPNIPLPKILQIFLSMPWRRWIA</sequence>
<protein>
    <submittedName>
        <fullName evidence="1">Uncharacterized protein</fullName>
    </submittedName>
</protein>
<comment type="caution">
    <text evidence="1">The sequence shown here is derived from an EMBL/GenBank/DDBJ whole genome shotgun (WGS) entry which is preliminary data.</text>
</comment>
<name>A0AAD9PF71_RIDPI</name>
<organism evidence="1 2">
    <name type="scientific">Ridgeia piscesae</name>
    <name type="common">Tubeworm</name>
    <dbReference type="NCBI Taxonomy" id="27915"/>
    <lineage>
        <taxon>Eukaryota</taxon>
        <taxon>Metazoa</taxon>
        <taxon>Spiralia</taxon>
        <taxon>Lophotrochozoa</taxon>
        <taxon>Annelida</taxon>
        <taxon>Polychaeta</taxon>
        <taxon>Sedentaria</taxon>
        <taxon>Canalipalpata</taxon>
        <taxon>Sabellida</taxon>
        <taxon>Siboglinidae</taxon>
        <taxon>Ridgeia</taxon>
    </lineage>
</organism>
<reference evidence="1" key="1">
    <citation type="journal article" date="2023" name="Mol. Biol. Evol.">
        <title>Third-Generation Sequencing Reveals the Adaptive Role of the Epigenome in Three Deep-Sea Polychaetes.</title>
        <authorList>
            <person name="Perez M."/>
            <person name="Aroh O."/>
            <person name="Sun Y."/>
            <person name="Lan Y."/>
            <person name="Juniper S.K."/>
            <person name="Young C.R."/>
            <person name="Angers B."/>
            <person name="Qian P.Y."/>
        </authorList>
    </citation>
    <scope>NUCLEOTIDE SEQUENCE</scope>
    <source>
        <strain evidence="1">R07B-5</strain>
    </source>
</reference>
<dbReference type="Proteomes" id="UP001209878">
    <property type="component" value="Unassembled WGS sequence"/>
</dbReference>
<keyword evidence="2" id="KW-1185">Reference proteome</keyword>
<evidence type="ECO:0000313" key="2">
    <source>
        <dbReference type="Proteomes" id="UP001209878"/>
    </source>
</evidence>